<organism evidence="1 2">
    <name type="scientific">Ktedonobacter racemifer DSM 44963</name>
    <dbReference type="NCBI Taxonomy" id="485913"/>
    <lineage>
        <taxon>Bacteria</taxon>
        <taxon>Bacillati</taxon>
        <taxon>Chloroflexota</taxon>
        <taxon>Ktedonobacteria</taxon>
        <taxon>Ktedonobacterales</taxon>
        <taxon>Ktedonobacteraceae</taxon>
        <taxon>Ktedonobacter</taxon>
    </lineage>
</organism>
<evidence type="ECO:0000313" key="1">
    <source>
        <dbReference type="EMBL" id="EFH85209.1"/>
    </source>
</evidence>
<proteinExistence type="predicted"/>
<keyword evidence="2" id="KW-1185">Reference proteome</keyword>
<sequence length="65" mass="7426">MYVEVRMEFGYVSLKEVAAWRGKKVWELLVLAVQDAPFYAGSRRIEGRRSGLLACGKRWEGQCAC</sequence>
<dbReference type="Proteomes" id="UP000004508">
    <property type="component" value="Unassembled WGS sequence"/>
</dbReference>
<dbReference type="AlphaFoldDB" id="D6TUB2"/>
<name>D6TUB2_KTERA</name>
<reference evidence="1 2" key="1">
    <citation type="journal article" date="2011" name="Stand. Genomic Sci.">
        <title>Non-contiguous finished genome sequence and contextual data of the filamentous soil bacterium Ktedonobacter racemifer type strain (SOSP1-21).</title>
        <authorList>
            <person name="Chang Y.J."/>
            <person name="Land M."/>
            <person name="Hauser L."/>
            <person name="Chertkov O."/>
            <person name="Del Rio T.G."/>
            <person name="Nolan M."/>
            <person name="Copeland A."/>
            <person name="Tice H."/>
            <person name="Cheng J.F."/>
            <person name="Lucas S."/>
            <person name="Han C."/>
            <person name="Goodwin L."/>
            <person name="Pitluck S."/>
            <person name="Ivanova N."/>
            <person name="Ovchinikova G."/>
            <person name="Pati A."/>
            <person name="Chen A."/>
            <person name="Palaniappan K."/>
            <person name="Mavromatis K."/>
            <person name="Liolios K."/>
            <person name="Brettin T."/>
            <person name="Fiebig A."/>
            <person name="Rohde M."/>
            <person name="Abt B."/>
            <person name="Goker M."/>
            <person name="Detter J.C."/>
            <person name="Woyke T."/>
            <person name="Bristow J."/>
            <person name="Eisen J.A."/>
            <person name="Markowitz V."/>
            <person name="Hugenholtz P."/>
            <person name="Kyrpides N.C."/>
            <person name="Klenk H.P."/>
            <person name="Lapidus A."/>
        </authorList>
    </citation>
    <scope>NUCLEOTIDE SEQUENCE [LARGE SCALE GENOMIC DNA]</scope>
    <source>
        <strain evidence="2">DSM 44963</strain>
    </source>
</reference>
<accession>D6TUB2</accession>
<dbReference type="InParanoid" id="D6TUB2"/>
<dbReference type="STRING" id="485913.Krac_6384"/>
<protein>
    <submittedName>
        <fullName evidence="1">Uncharacterized protein</fullName>
    </submittedName>
</protein>
<comment type="caution">
    <text evidence="1">The sequence shown here is derived from an EMBL/GenBank/DDBJ whole genome shotgun (WGS) entry which is preliminary data.</text>
</comment>
<gene>
    <name evidence="1" type="ORF">Krac_6384</name>
</gene>
<dbReference type="EMBL" id="ADVG01000003">
    <property type="protein sequence ID" value="EFH85209.1"/>
    <property type="molecule type" value="Genomic_DNA"/>
</dbReference>
<evidence type="ECO:0000313" key="2">
    <source>
        <dbReference type="Proteomes" id="UP000004508"/>
    </source>
</evidence>